<keyword evidence="3" id="KW-0729">SH3-binding</keyword>
<evidence type="ECO:0000256" key="2">
    <source>
        <dbReference type="ARBA" id="ARBA00022907"/>
    </source>
</evidence>
<evidence type="ECO:0000313" key="6">
    <source>
        <dbReference type="EMBL" id="JAI61664.1"/>
    </source>
</evidence>
<dbReference type="GO" id="GO:0006909">
    <property type="term" value="P:phagocytosis"/>
    <property type="evidence" value="ECO:0007669"/>
    <property type="project" value="UniProtKB-KW"/>
</dbReference>
<dbReference type="PANTHER" id="PTHR12771:SF56">
    <property type="entry name" value="CED-12"/>
    <property type="match status" value="1"/>
</dbReference>
<protein>
    <recommendedName>
        <fullName evidence="5">ELMO domain-containing protein</fullName>
    </recommendedName>
</protein>
<dbReference type="AlphaFoldDB" id="A0A0N7ZBH5"/>
<keyword evidence="1" id="KW-0053">Apoptosis</keyword>
<dbReference type="PROSITE" id="PS51335">
    <property type="entry name" value="ELMO"/>
    <property type="match status" value="1"/>
</dbReference>
<organism evidence="6">
    <name type="scientific">Scylla olivacea</name>
    <name type="common">Orange mud crab</name>
    <name type="synonym">Cancer olivacea</name>
    <dbReference type="NCBI Taxonomy" id="85551"/>
    <lineage>
        <taxon>Eukaryota</taxon>
        <taxon>Metazoa</taxon>
        <taxon>Ecdysozoa</taxon>
        <taxon>Arthropoda</taxon>
        <taxon>Crustacea</taxon>
        <taxon>Multicrustacea</taxon>
        <taxon>Malacostraca</taxon>
        <taxon>Eumalacostraca</taxon>
        <taxon>Eucarida</taxon>
        <taxon>Decapoda</taxon>
        <taxon>Pleocyemata</taxon>
        <taxon>Brachyura</taxon>
        <taxon>Eubrachyura</taxon>
        <taxon>Portunoidea</taxon>
        <taxon>Portunidae</taxon>
        <taxon>Portuninae</taxon>
        <taxon>Scylla</taxon>
    </lineage>
</organism>
<feature type="domain" description="ELMO" evidence="5">
    <location>
        <begin position="317"/>
        <end position="487"/>
    </location>
</feature>
<proteinExistence type="predicted"/>
<dbReference type="Gene3D" id="2.30.29.30">
    <property type="entry name" value="Pleckstrin-homology domain (PH domain)/Phosphotyrosine-binding domain (PTB)"/>
    <property type="match status" value="1"/>
</dbReference>
<evidence type="ECO:0000256" key="4">
    <source>
        <dbReference type="ARBA" id="ARBA00024863"/>
    </source>
</evidence>
<keyword evidence="2" id="KW-0581">Phagocytosis</keyword>
<dbReference type="GO" id="GO:0017124">
    <property type="term" value="F:SH3 domain binding"/>
    <property type="evidence" value="ECO:0007669"/>
    <property type="project" value="UniProtKB-KW"/>
</dbReference>
<dbReference type="InterPro" id="IPR024574">
    <property type="entry name" value="ELMO_ARM"/>
</dbReference>
<dbReference type="InterPro" id="IPR050868">
    <property type="entry name" value="ELMO_domain-containing"/>
</dbReference>
<sequence length="724" mass="83036">MAPTRDSNVVKLAVEMRAMDSKPVPFLGEFSLQDPLAAFIEELCVHWKVEHPENFALQYTEPSVYYVTEKNRSKIKDGTVLHLVFSAGKTAEDILQKLRKTPEERKDALEKLVRMSSDPTFANEFIGKQGMNFLITCLETAKQESPLLPLILSSFLELMDHGIMSWDKLEQTFIERVAMYINSPSVIDVRTLNSSLTILENIVLNSQRKYTIVEKQVTIAKLLNHISSNKKGEIHQAVLALVNALIQKSEPQKKKYWSASLTSRQHRTIIYNNIVLMHNESTSSMSDLAHQLYVLEQLLLNQYEERMNTSMDVNDQDATEKIKELRKIAFESDGEVPSGITPRRPEYKKEYKKLGFKNDINPAQDFKDTPPGMLALDNMIYFARNHSDHYAKLVLENCYRADSHECPFGRASIELTKLLCEILKIGDVPTEQGQNYHPMFFSHDCMFEELFSICIVLLNKTWKEMKATTEDFSKVVSVVKEQIKRSIFKQPSTLDEFRKEINNLTYAGIAEIWRQERLNNEEQEMQAPPIKELRRALEPDILELIQQHRLRFLVEGTRFKIARGVRAKDKFRYCRLSPNHKFLHYDDCDEKSVPSLDELGKKISIADIKSVVTGKECPHMKEKAVKKNPVNLAFSVLLDSTGIGETTSVDFVAPDERTYNYWVDGLNALHRQTMPSPQTIADLEILLNMEIKLRLLDAEGVTIPSSPPPIPPSPPNYSFCYQLP</sequence>
<dbReference type="SUPFAM" id="SSF48371">
    <property type="entry name" value="ARM repeat"/>
    <property type="match status" value="1"/>
</dbReference>
<reference evidence="6" key="1">
    <citation type="submission" date="2015-09" db="EMBL/GenBank/DDBJ databases">
        <title>Scylla olivacea transcriptome.</title>
        <authorList>
            <person name="Ikhwanuddin M."/>
        </authorList>
    </citation>
    <scope>NUCLEOTIDE SEQUENCE</scope>
</reference>
<dbReference type="InterPro" id="IPR011993">
    <property type="entry name" value="PH-like_dom_sf"/>
</dbReference>
<dbReference type="GO" id="GO:0006915">
    <property type="term" value="P:apoptotic process"/>
    <property type="evidence" value="ECO:0007669"/>
    <property type="project" value="UniProtKB-KW"/>
</dbReference>
<dbReference type="InterPro" id="IPR011989">
    <property type="entry name" value="ARM-like"/>
</dbReference>
<dbReference type="Gene3D" id="1.25.10.10">
    <property type="entry name" value="Leucine-rich Repeat Variant"/>
    <property type="match status" value="1"/>
</dbReference>
<name>A0A0N7ZBH5_SCYOL</name>
<dbReference type="PANTHER" id="PTHR12771">
    <property type="entry name" value="ENGULFMENT AND CELL MOTILITY"/>
    <property type="match status" value="1"/>
</dbReference>
<dbReference type="Gene3D" id="6.10.250.810">
    <property type="match status" value="1"/>
</dbReference>
<dbReference type="GO" id="GO:0005886">
    <property type="term" value="C:plasma membrane"/>
    <property type="evidence" value="ECO:0007669"/>
    <property type="project" value="TreeGrafter"/>
</dbReference>
<evidence type="ECO:0000256" key="3">
    <source>
        <dbReference type="ARBA" id="ARBA00023036"/>
    </source>
</evidence>
<accession>A0A0N7ZBH5</accession>
<dbReference type="EMBL" id="GDRN01083490">
    <property type="protein sequence ID" value="JAI61664.1"/>
    <property type="molecule type" value="Transcribed_RNA"/>
</dbReference>
<comment type="function">
    <text evidence="4">Involved in cytoskeletal rearrangements required for phagocytosis of apoptotic cells and cell motility. Acts in association with DOCK1 and CRK. Was initially proposed to be required in complex with DOCK1 to activate Rac Rho small GTPases. May enhance the guanine nucleotide exchange factor (GEF) activity of DOCK1.</text>
</comment>
<evidence type="ECO:0000256" key="1">
    <source>
        <dbReference type="ARBA" id="ARBA00022703"/>
    </source>
</evidence>
<dbReference type="Pfam" id="PF16457">
    <property type="entry name" value="PH_12"/>
    <property type="match status" value="1"/>
</dbReference>
<dbReference type="Pfam" id="PF11841">
    <property type="entry name" value="ELMO_ARM"/>
    <property type="match status" value="1"/>
</dbReference>
<evidence type="ECO:0000259" key="5">
    <source>
        <dbReference type="PROSITE" id="PS51335"/>
    </source>
</evidence>
<dbReference type="InterPro" id="IPR006816">
    <property type="entry name" value="ELMO_dom"/>
</dbReference>
<dbReference type="SUPFAM" id="SSF50729">
    <property type="entry name" value="PH domain-like"/>
    <property type="match status" value="1"/>
</dbReference>
<dbReference type="GO" id="GO:0048870">
    <property type="term" value="P:cell motility"/>
    <property type="evidence" value="ECO:0007669"/>
    <property type="project" value="TreeGrafter"/>
</dbReference>
<dbReference type="Pfam" id="PF04727">
    <property type="entry name" value="ELMO_CED12"/>
    <property type="match status" value="1"/>
</dbReference>
<dbReference type="InterPro" id="IPR001849">
    <property type="entry name" value="PH_domain"/>
</dbReference>
<dbReference type="InterPro" id="IPR016024">
    <property type="entry name" value="ARM-type_fold"/>
</dbReference>
<dbReference type="GO" id="GO:0007015">
    <property type="term" value="P:actin filament organization"/>
    <property type="evidence" value="ECO:0007669"/>
    <property type="project" value="TreeGrafter"/>
</dbReference>